<dbReference type="RefSeq" id="WP_303301308.1">
    <property type="nucleotide sequence ID" value="NZ_BAABDA010000051.1"/>
</dbReference>
<proteinExistence type="predicted"/>
<organism evidence="2 3">
    <name type="scientific">Flavivirga jejuensis</name>
    <dbReference type="NCBI Taxonomy" id="870487"/>
    <lineage>
        <taxon>Bacteria</taxon>
        <taxon>Pseudomonadati</taxon>
        <taxon>Bacteroidota</taxon>
        <taxon>Flavobacteriia</taxon>
        <taxon>Flavobacteriales</taxon>
        <taxon>Flavobacteriaceae</taxon>
        <taxon>Flavivirga</taxon>
    </lineage>
</organism>
<feature type="transmembrane region" description="Helical" evidence="1">
    <location>
        <begin position="26"/>
        <end position="51"/>
    </location>
</feature>
<keyword evidence="1" id="KW-1133">Transmembrane helix</keyword>
<name>A0ABT8WMA8_9FLAO</name>
<sequence length="109" mass="12528">MLGILLIYFIGKRFYDLSEEYNQNKWLYAILSVVVYYAGTFMVGIVLGVLIEFGIVDIDLENSLMINIIALPLGIGVVYLFYIILEKKWKKTVVVIKDEIQDIGKNTEE</sequence>
<dbReference type="EMBL" id="JAUOEL010000002">
    <property type="protein sequence ID" value="MDO5974170.1"/>
    <property type="molecule type" value="Genomic_DNA"/>
</dbReference>
<evidence type="ECO:0000256" key="1">
    <source>
        <dbReference type="SAM" id="Phobius"/>
    </source>
</evidence>
<evidence type="ECO:0000313" key="2">
    <source>
        <dbReference type="EMBL" id="MDO5974170.1"/>
    </source>
</evidence>
<protein>
    <submittedName>
        <fullName evidence="2">Uncharacterized protein</fullName>
    </submittedName>
</protein>
<keyword evidence="3" id="KW-1185">Reference proteome</keyword>
<accession>A0ABT8WMA8</accession>
<reference evidence="2" key="1">
    <citation type="submission" date="2023-07" db="EMBL/GenBank/DDBJ databases">
        <title>Two novel species in the genus Flavivirga.</title>
        <authorList>
            <person name="Kwon K."/>
        </authorList>
    </citation>
    <scope>NUCLEOTIDE SEQUENCE</scope>
    <source>
        <strain evidence="2">KACC 14158</strain>
    </source>
</reference>
<gene>
    <name evidence="2" type="ORF">Q4Q40_08235</name>
</gene>
<comment type="caution">
    <text evidence="2">The sequence shown here is derived from an EMBL/GenBank/DDBJ whole genome shotgun (WGS) entry which is preliminary data.</text>
</comment>
<dbReference type="Proteomes" id="UP001176806">
    <property type="component" value="Unassembled WGS sequence"/>
</dbReference>
<feature type="transmembrane region" description="Helical" evidence="1">
    <location>
        <begin position="63"/>
        <end position="85"/>
    </location>
</feature>
<keyword evidence="1" id="KW-0472">Membrane</keyword>
<evidence type="ECO:0000313" key="3">
    <source>
        <dbReference type="Proteomes" id="UP001176806"/>
    </source>
</evidence>
<keyword evidence="1" id="KW-0812">Transmembrane</keyword>